<dbReference type="Gene3D" id="3.60.10.10">
    <property type="entry name" value="Endonuclease/exonuclease/phosphatase"/>
    <property type="match status" value="1"/>
</dbReference>
<protein>
    <submittedName>
        <fullName evidence="3">Uncharacterized protein</fullName>
    </submittedName>
</protein>
<feature type="compositionally biased region" description="Low complexity" evidence="2">
    <location>
        <begin position="244"/>
        <end position="256"/>
    </location>
</feature>
<feature type="non-terminal residue" evidence="3">
    <location>
        <position position="1501"/>
    </location>
</feature>
<feature type="region of interest" description="Disordered" evidence="2">
    <location>
        <begin position="34"/>
        <end position="64"/>
    </location>
</feature>
<dbReference type="InterPro" id="IPR036397">
    <property type="entry name" value="RNaseH_sf"/>
</dbReference>
<feature type="coiled-coil region" evidence="1">
    <location>
        <begin position="86"/>
        <end position="148"/>
    </location>
</feature>
<dbReference type="InterPro" id="IPR036691">
    <property type="entry name" value="Endo/exonu/phosph_ase_sf"/>
</dbReference>
<accession>A0ABN9X4W9</accession>
<evidence type="ECO:0000256" key="2">
    <source>
        <dbReference type="SAM" id="MobiDB-lite"/>
    </source>
</evidence>
<gene>
    <name evidence="3" type="ORF">PCOR1329_LOCUS73468</name>
</gene>
<comment type="caution">
    <text evidence="3">The sequence shown here is derived from an EMBL/GenBank/DDBJ whole genome shotgun (WGS) entry which is preliminary data.</text>
</comment>
<dbReference type="InterPro" id="IPR012337">
    <property type="entry name" value="RNaseH-like_sf"/>
</dbReference>
<evidence type="ECO:0000313" key="3">
    <source>
        <dbReference type="EMBL" id="CAK0894418.1"/>
    </source>
</evidence>
<evidence type="ECO:0000256" key="1">
    <source>
        <dbReference type="SAM" id="Coils"/>
    </source>
</evidence>
<proteinExistence type="predicted"/>
<keyword evidence="4" id="KW-1185">Reference proteome</keyword>
<dbReference type="Proteomes" id="UP001189429">
    <property type="component" value="Unassembled WGS sequence"/>
</dbReference>
<keyword evidence="1" id="KW-0175">Coiled coil</keyword>
<dbReference type="SUPFAM" id="SSF56219">
    <property type="entry name" value="DNase I-like"/>
    <property type="match status" value="1"/>
</dbReference>
<dbReference type="SUPFAM" id="SSF53098">
    <property type="entry name" value="Ribonuclease H-like"/>
    <property type="match status" value="1"/>
</dbReference>
<sequence>MAASSSMVPPKGLPWTTRAKQLQLQADEIAKLKKQLQQATSRPPADTDQAAMDLDEASGQDEPSYIEMATKFKSELAELKRRTVEAKPLNKRIEDANREVRRLQTVQSKHAKKVEELKRAAEKAQEALGEAQARAAKLDGELTSAQQSLSELTVRIPGVNAAPPVGPAPGPDEFVPGLTAVMASLGTYLSAKGLPGELSDEIIQNFRVAEVKANEAVQKAAEEAEFRAQQLREQAAPEVGATPPGGTQPEQQPGVPARADLSAEQLRQFLESNSQSVPAEADEEQLRSLAKRTYDAIQNFAASVSKKARTDVRTLDSSGVAVLVPSNVMVSAPPLAAEPTLVPGRAVAGHVHAGLAKGYVAVSLYLWCAEGLSDENRAILHEVMGYLVRLNAIGMPWVLGGDWNLEPSVLTELHEFRAAQGLVYATTQPTCTAAWPGVVYDYFLVSVTMGLRAEQASRADPNVQQPMTRAEVDNAVSTGPHVPVSLGFHGKPRTLWVRQISEPRKLREPPPSGCARFPLDWGRAQAVIQAATDKTGLGQAWDLVLEGLHIELLGRLDRLDETKGTPISGPIGMRWGHFQPQGTNKKIGDRRDGASHAWAVAARWARHIGNMSYYHDHLCEVLKDPAKRHGSPSEEQLCAKMGKSLYDLIGFFSRIQKNSAVLQLLDQRARELFHAGLLRMAEPDLNEEVEYVTRRAEELRAKAAAAQERSWRHWVEQALTGGAGLAHRLLRPRELQEVLQSSEGGQPYKYADDCMQQWGQIWSTHNGRQLDPPSDVQWDPLPALTAADIRHAVGAFPWRTGVGQVPVAPRLLEQASDETNMEAEIADLGEHAVTVLFDLLKLYELVRHDVLCDCCQALGYPMRTAWMLVGSYQQPRTIRAYGSLSAMVTASQGMLAGCSHATTLARVLLTKGLNVSIARSPLVRPRALIDDVSFQWVGTDLSTLGQLWTTVRTFCLELQPLGCLVQPAKCGFVATTREAKRKFAEHVKVIRFRGKAHMRNLGHELHGRAVKKLVHRRRMVNIGGKWSKIDQLRKAVGSRKAGVLWETGDLPAAAHGTSVAGCEDQSLRQLRATAGRFAGYKGHGSLTTYLMTMPARTFDPILEVTMAVVGNFADWVWQARGSPARLCKAFLAMQSKFEVVHLLRQAPSDVLTLLEQGIVRWQERRMLAHYPAHYQGFQVWGRALALGHQGSNGHLYFECEAFQRQQDDEEEEPSPEELLVTRERLRGQAVDTGDGPSYEHLEFALPLAPPLPDQVPEELPEFERGLEGQAWGQQLFVDGSGRRSSFVEARRLGWSVVQISGELLPIKARWGGLPGLAQTVPRSERHAGMRAIQLGRPPVHVLSDQMSFVQEVREWQGRHTRPRAPHAMVWRQIAATVEGRGAPMPTAQWVRAHRELEDAVLADGTAFRYVGNFWADVFAKMGSASIMVSEVHVRACEIQLRDVREAMRYVAWAAERAVRLSVGGSAAVPQQVAKVAQVGMKVPELVAHDLKQLTNGALKCT</sequence>
<evidence type="ECO:0000313" key="4">
    <source>
        <dbReference type="Proteomes" id="UP001189429"/>
    </source>
</evidence>
<name>A0ABN9X4W9_9DINO</name>
<dbReference type="Gene3D" id="3.30.420.10">
    <property type="entry name" value="Ribonuclease H-like superfamily/Ribonuclease H"/>
    <property type="match status" value="1"/>
</dbReference>
<reference evidence="3" key="1">
    <citation type="submission" date="2023-10" db="EMBL/GenBank/DDBJ databases">
        <authorList>
            <person name="Chen Y."/>
            <person name="Shah S."/>
            <person name="Dougan E. K."/>
            <person name="Thang M."/>
            <person name="Chan C."/>
        </authorList>
    </citation>
    <scope>NUCLEOTIDE SEQUENCE [LARGE SCALE GENOMIC DNA]</scope>
</reference>
<organism evidence="3 4">
    <name type="scientific">Prorocentrum cordatum</name>
    <dbReference type="NCBI Taxonomy" id="2364126"/>
    <lineage>
        <taxon>Eukaryota</taxon>
        <taxon>Sar</taxon>
        <taxon>Alveolata</taxon>
        <taxon>Dinophyceae</taxon>
        <taxon>Prorocentrales</taxon>
        <taxon>Prorocentraceae</taxon>
        <taxon>Prorocentrum</taxon>
    </lineage>
</organism>
<feature type="region of interest" description="Disordered" evidence="2">
    <location>
        <begin position="225"/>
        <end position="257"/>
    </location>
</feature>
<dbReference type="EMBL" id="CAUYUJ010019893">
    <property type="protein sequence ID" value="CAK0894418.1"/>
    <property type="molecule type" value="Genomic_DNA"/>
</dbReference>